<dbReference type="PROSITE" id="PS50853">
    <property type="entry name" value="FN3"/>
    <property type="match status" value="1"/>
</dbReference>
<dbReference type="Proteomes" id="UP001589608">
    <property type="component" value="Unassembled WGS sequence"/>
</dbReference>
<evidence type="ECO:0000256" key="3">
    <source>
        <dbReference type="SAM" id="MobiDB-lite"/>
    </source>
</evidence>
<evidence type="ECO:0000256" key="1">
    <source>
        <dbReference type="ARBA" id="ARBA00023295"/>
    </source>
</evidence>
<evidence type="ECO:0000259" key="5">
    <source>
        <dbReference type="PROSITE" id="PS50853"/>
    </source>
</evidence>
<evidence type="ECO:0000313" key="6">
    <source>
        <dbReference type="EMBL" id="MFB9446641.1"/>
    </source>
</evidence>
<keyword evidence="2" id="KW-0624">Polysaccharide degradation</keyword>
<dbReference type="CDD" id="cd00063">
    <property type="entry name" value="FN3"/>
    <property type="match status" value="1"/>
</dbReference>
<keyword evidence="7" id="KW-1185">Reference proteome</keyword>
<feature type="domain" description="Fibronectin type-III" evidence="5">
    <location>
        <begin position="534"/>
        <end position="619"/>
    </location>
</feature>
<keyword evidence="4" id="KW-0732">Signal</keyword>
<dbReference type="InterPro" id="IPR003961">
    <property type="entry name" value="FN3_dom"/>
</dbReference>
<dbReference type="SUPFAM" id="SSF49265">
    <property type="entry name" value="Fibronectin type III"/>
    <property type="match status" value="1"/>
</dbReference>
<proteinExistence type="predicted"/>
<dbReference type="InterPro" id="IPR006311">
    <property type="entry name" value="TAT_signal"/>
</dbReference>
<dbReference type="Pfam" id="PF00041">
    <property type="entry name" value="fn3"/>
    <property type="match status" value="1"/>
</dbReference>
<protein>
    <submittedName>
        <fullName evidence="6">Fibronectin type III domain-containing protein</fullName>
    </submittedName>
</protein>
<dbReference type="Gene3D" id="2.60.40.10">
    <property type="entry name" value="Immunoglobulins"/>
    <property type="match status" value="1"/>
</dbReference>
<evidence type="ECO:0000256" key="4">
    <source>
        <dbReference type="SAM" id="SignalP"/>
    </source>
</evidence>
<feature type="region of interest" description="Disordered" evidence="3">
    <location>
        <begin position="35"/>
        <end position="59"/>
    </location>
</feature>
<dbReference type="SMART" id="SM00060">
    <property type="entry name" value="FN3"/>
    <property type="match status" value="1"/>
</dbReference>
<gene>
    <name evidence="6" type="ORF">ACFFTR_26430</name>
</gene>
<dbReference type="InterPro" id="IPR013783">
    <property type="entry name" value="Ig-like_fold"/>
</dbReference>
<feature type="compositionally biased region" description="Low complexity" evidence="3">
    <location>
        <begin position="35"/>
        <end position="51"/>
    </location>
</feature>
<dbReference type="Gene3D" id="3.20.20.80">
    <property type="entry name" value="Glycosidases"/>
    <property type="match status" value="1"/>
</dbReference>
<keyword evidence="2" id="KW-0119">Carbohydrate metabolism</keyword>
<feature type="signal peptide" evidence="4">
    <location>
        <begin position="1"/>
        <end position="33"/>
    </location>
</feature>
<evidence type="ECO:0000256" key="2">
    <source>
        <dbReference type="ARBA" id="ARBA00023326"/>
    </source>
</evidence>
<name>A0ABV5MCQ3_9ACTN</name>
<dbReference type="PROSITE" id="PS51318">
    <property type="entry name" value="TAT"/>
    <property type="match status" value="1"/>
</dbReference>
<feature type="chain" id="PRO_5046397644" evidence="4">
    <location>
        <begin position="34"/>
        <end position="775"/>
    </location>
</feature>
<sequence length="775" mass="81734">MRTPLRRRLVRAAALCAVAASAVLVFAPPPATAAPAGRPARPAAPATPSPALTDHPLTAAPSPLDNPLKGFARFYFPGDNQNSGYPRSLAWSYFGLSEVMTSATDCSTYNWSIVDNALNEIASYGNQAAIRFYMEYPGGTGSHPGNAIPHCFDGHVTYRNNTYWGTVSPDYDSAYLLTAVQNFIAALGARYDGDPRIGFINLGLVGLWGEWHTWPFDTDTADGYPNLMPTDAHAAQIVTAFDNAFSRTKLEIRYPDSAGGAANTKDIGYHDDSFCYREGSPLKGVTLPQSLGGADYAQLQRALNMGVENKWITDSMGGEVRPEIQSSAFTSWPGGSGQVDNMKACIELEHTTWKINQTSQSYAPGDPNVAAAVRLMGYDLSATHAYYQNSVSGTATVGVTLANNGVAPFYYPWTVTLGLKDSAGTVVKTWDTPWDLRTVQPLKIRAFPDWNLGADPTYLDFGYPQYFQSNVSLSGVANGSYQLVLRVKNPLEALSPAAKKLRFGNATQNADGWLGLGAIGVGGSTGGDTTPPSAPTGLTAPARTDTSVSLSWNASTDNVGVTGYRVLRGGVQVGTAASTSYTDTGLTASTAYTYTVQAYDAAGNTSAASSALSVTTSATSTPTGLIVDDFNGTPAYPSAAQNDLGHWTGGNCFLNGGGNGAVSGGALVLQYNNCGWFGSDVNQDVSQYTYLVVRIKGAAGGEQTHFNLGLGGTTKVFGDYVLDGGGHPAITTAYQDIRIPMAANGISRTGPAQLAMGFWFGGNSTVSIDSFSFSN</sequence>
<dbReference type="InterPro" id="IPR036116">
    <property type="entry name" value="FN3_sf"/>
</dbReference>
<accession>A0ABV5MCQ3</accession>
<keyword evidence="1" id="KW-0326">Glycosidase</keyword>
<organism evidence="6 7">
    <name type="scientific">Dactylosporangium vinaceum</name>
    <dbReference type="NCBI Taxonomy" id="53362"/>
    <lineage>
        <taxon>Bacteria</taxon>
        <taxon>Bacillati</taxon>
        <taxon>Actinomycetota</taxon>
        <taxon>Actinomycetes</taxon>
        <taxon>Micromonosporales</taxon>
        <taxon>Micromonosporaceae</taxon>
        <taxon>Dactylosporangium</taxon>
    </lineage>
</organism>
<keyword evidence="1" id="KW-0378">Hydrolase</keyword>
<comment type="caution">
    <text evidence="6">The sequence shown here is derived from an EMBL/GenBank/DDBJ whole genome shotgun (WGS) entry which is preliminary data.</text>
</comment>
<evidence type="ECO:0000313" key="7">
    <source>
        <dbReference type="Proteomes" id="UP001589608"/>
    </source>
</evidence>
<dbReference type="RefSeq" id="WP_223104561.1">
    <property type="nucleotide sequence ID" value="NZ_CP061913.1"/>
</dbReference>
<dbReference type="EMBL" id="JBHMCA010000049">
    <property type="protein sequence ID" value="MFB9446641.1"/>
    <property type="molecule type" value="Genomic_DNA"/>
</dbReference>
<reference evidence="6 7" key="1">
    <citation type="submission" date="2024-09" db="EMBL/GenBank/DDBJ databases">
        <authorList>
            <person name="Sun Q."/>
            <person name="Mori K."/>
        </authorList>
    </citation>
    <scope>NUCLEOTIDE SEQUENCE [LARGE SCALE GENOMIC DNA]</scope>
    <source>
        <strain evidence="6 7">JCM 3307</strain>
    </source>
</reference>